<dbReference type="RefSeq" id="WP_344232674.1">
    <property type="nucleotide sequence ID" value="NZ_BAAAPH010000004.1"/>
</dbReference>
<dbReference type="EMBL" id="BAAAPH010000004">
    <property type="protein sequence ID" value="GAA1559586.1"/>
    <property type="molecule type" value="Genomic_DNA"/>
</dbReference>
<organism evidence="3 4">
    <name type="scientific">Kribbella hippodromi</name>
    <dbReference type="NCBI Taxonomy" id="434347"/>
    <lineage>
        <taxon>Bacteria</taxon>
        <taxon>Bacillati</taxon>
        <taxon>Actinomycetota</taxon>
        <taxon>Actinomycetes</taxon>
        <taxon>Propionibacteriales</taxon>
        <taxon>Kribbellaceae</taxon>
        <taxon>Kribbella</taxon>
    </lineage>
</organism>
<evidence type="ECO:0000313" key="4">
    <source>
        <dbReference type="Proteomes" id="UP001501705"/>
    </source>
</evidence>
<proteinExistence type="predicted"/>
<sequence length="104" mass="11552">MIRPWLPLTAANLAEVPAALGVFEISGPGGVIAVEYAGGHSSFGLRGRLERWLDDRPGLTFRYERTNAYLSRYRELVRAFEDEHGRPPEQPAGAGSEQRLEGDR</sequence>
<evidence type="ECO:0000256" key="1">
    <source>
        <dbReference type="SAM" id="MobiDB-lite"/>
    </source>
</evidence>
<keyword evidence="4" id="KW-1185">Reference proteome</keyword>
<feature type="domain" description="DUF7508" evidence="2">
    <location>
        <begin position="3"/>
        <end position="80"/>
    </location>
</feature>
<feature type="region of interest" description="Disordered" evidence="1">
    <location>
        <begin position="81"/>
        <end position="104"/>
    </location>
</feature>
<evidence type="ECO:0000313" key="3">
    <source>
        <dbReference type="EMBL" id="GAA1559586.1"/>
    </source>
</evidence>
<comment type="caution">
    <text evidence="3">The sequence shown here is derived from an EMBL/GenBank/DDBJ whole genome shotgun (WGS) entry which is preliminary data.</text>
</comment>
<protein>
    <recommendedName>
        <fullName evidence="2">DUF7508 domain-containing protein</fullName>
    </recommendedName>
</protein>
<dbReference type="InterPro" id="IPR055930">
    <property type="entry name" value="DUF7508"/>
</dbReference>
<evidence type="ECO:0000259" key="2">
    <source>
        <dbReference type="Pfam" id="PF24348"/>
    </source>
</evidence>
<dbReference type="Pfam" id="PF24348">
    <property type="entry name" value="DUF7508"/>
    <property type="match status" value="1"/>
</dbReference>
<dbReference type="Proteomes" id="UP001501705">
    <property type="component" value="Unassembled WGS sequence"/>
</dbReference>
<accession>A0ABN2CL15</accession>
<gene>
    <name evidence="3" type="ORF">GCM10009804_15540</name>
</gene>
<reference evidence="3 4" key="1">
    <citation type="journal article" date="2019" name="Int. J. Syst. Evol. Microbiol.">
        <title>The Global Catalogue of Microorganisms (GCM) 10K type strain sequencing project: providing services to taxonomists for standard genome sequencing and annotation.</title>
        <authorList>
            <consortium name="The Broad Institute Genomics Platform"/>
            <consortium name="The Broad Institute Genome Sequencing Center for Infectious Disease"/>
            <person name="Wu L."/>
            <person name="Ma J."/>
        </authorList>
    </citation>
    <scope>NUCLEOTIDE SEQUENCE [LARGE SCALE GENOMIC DNA]</scope>
    <source>
        <strain evidence="3 4">JCM 15572</strain>
    </source>
</reference>
<name>A0ABN2CL15_9ACTN</name>